<gene>
    <name evidence="1" type="ORF">DesfrDRAFT_1113</name>
</gene>
<evidence type="ECO:0000313" key="2">
    <source>
        <dbReference type="Proteomes" id="UP000006250"/>
    </source>
</evidence>
<dbReference type="EMBL" id="AECZ01000005">
    <property type="protein sequence ID" value="EFL52293.1"/>
    <property type="molecule type" value="Genomic_DNA"/>
</dbReference>
<dbReference type="NCBIfam" id="TIGR00738">
    <property type="entry name" value="rrf2_super"/>
    <property type="match status" value="1"/>
</dbReference>
<dbReference type="SUPFAM" id="SSF46785">
    <property type="entry name" value="Winged helix' DNA-binding domain"/>
    <property type="match status" value="1"/>
</dbReference>
<dbReference type="AlphaFoldDB" id="E1JU14"/>
<dbReference type="InterPro" id="IPR036390">
    <property type="entry name" value="WH_DNA-bd_sf"/>
</dbReference>
<organism evidence="1 2">
    <name type="scientific">Solidesulfovibrio fructosivorans JJ]</name>
    <dbReference type="NCBI Taxonomy" id="596151"/>
    <lineage>
        <taxon>Bacteria</taxon>
        <taxon>Pseudomonadati</taxon>
        <taxon>Thermodesulfobacteriota</taxon>
        <taxon>Desulfovibrionia</taxon>
        <taxon>Desulfovibrionales</taxon>
        <taxon>Desulfovibrionaceae</taxon>
        <taxon>Solidesulfovibrio</taxon>
    </lineage>
</organism>
<dbReference type="Pfam" id="PF02082">
    <property type="entry name" value="Rrf2"/>
    <property type="match status" value="1"/>
</dbReference>
<reference evidence="1 2" key="1">
    <citation type="submission" date="2010-08" db="EMBL/GenBank/DDBJ databases">
        <title>The draft genome of Desulfovibrio fructosovorans JJ.</title>
        <authorList>
            <consortium name="US DOE Joint Genome Institute (JGI-PGF)"/>
            <person name="Lucas S."/>
            <person name="Copeland A."/>
            <person name="Lapidus A."/>
            <person name="Cheng J.-F."/>
            <person name="Bruce D."/>
            <person name="Goodwin L."/>
            <person name="Pitluck S."/>
            <person name="Land M.L."/>
            <person name="Hauser L."/>
            <person name="Chang Y.-J."/>
            <person name="Jeffries C."/>
            <person name="Wall J.D."/>
            <person name="Stahl D.A."/>
            <person name="Arkin A.P."/>
            <person name="Dehal P."/>
            <person name="Stolyar S.M."/>
            <person name="Hazen T.C."/>
            <person name="Woyke T.J."/>
        </authorList>
    </citation>
    <scope>NUCLEOTIDE SEQUENCE [LARGE SCALE GENOMIC DNA]</scope>
    <source>
        <strain evidence="1 2">JJ</strain>
    </source>
</reference>
<keyword evidence="2" id="KW-1185">Reference proteome</keyword>
<comment type="caution">
    <text evidence="1">The sequence shown here is derived from an EMBL/GenBank/DDBJ whole genome shotgun (WGS) entry which is preliminary data.</text>
</comment>
<dbReference type="RefSeq" id="WP_005991896.1">
    <property type="nucleotide sequence ID" value="NZ_AECZ01000005.1"/>
</dbReference>
<dbReference type="STRING" id="596151.DesfrDRAFT_1113"/>
<dbReference type="PANTHER" id="PTHR33221">
    <property type="entry name" value="WINGED HELIX-TURN-HELIX TRANSCRIPTIONAL REGULATOR, RRF2 FAMILY"/>
    <property type="match status" value="1"/>
</dbReference>
<name>E1JU14_SOLFR</name>
<dbReference type="GO" id="GO:0003700">
    <property type="term" value="F:DNA-binding transcription factor activity"/>
    <property type="evidence" value="ECO:0007669"/>
    <property type="project" value="TreeGrafter"/>
</dbReference>
<accession>E1JU14</accession>
<dbReference type="PANTHER" id="PTHR33221:SF15">
    <property type="entry name" value="HTH-TYPE TRANSCRIPTIONAL REGULATOR YWGB-RELATED"/>
    <property type="match status" value="1"/>
</dbReference>
<proteinExistence type="predicted"/>
<dbReference type="InterPro" id="IPR036388">
    <property type="entry name" value="WH-like_DNA-bd_sf"/>
</dbReference>
<dbReference type="OrthoDB" id="9800519at2"/>
<sequence length="152" mass="16736">MRLTRAGEYAIRCVLYLAMHQDRTLISRKEIAEAMEIPAQFLGKVAQSLSRAGIIAIRQGAQGGYEMAKAPEAVSLLSVVEAIDGEIFLNDCIHRPDTCTRQTICSVHRVWETARRQLRETLAGTTLAALAREEEQACAKRPTRPSQIDAGG</sequence>
<dbReference type="Gene3D" id="1.10.10.10">
    <property type="entry name" value="Winged helix-like DNA-binding domain superfamily/Winged helix DNA-binding domain"/>
    <property type="match status" value="1"/>
</dbReference>
<protein>
    <submittedName>
        <fullName evidence="1">Transcriptional regulator, BadM/Rrf2 family</fullName>
    </submittedName>
</protein>
<dbReference type="GO" id="GO:0005829">
    <property type="term" value="C:cytosol"/>
    <property type="evidence" value="ECO:0007669"/>
    <property type="project" value="TreeGrafter"/>
</dbReference>
<dbReference type="eggNOG" id="COG1959">
    <property type="taxonomic scope" value="Bacteria"/>
</dbReference>
<evidence type="ECO:0000313" key="1">
    <source>
        <dbReference type="EMBL" id="EFL52293.1"/>
    </source>
</evidence>
<dbReference type="InterPro" id="IPR000944">
    <property type="entry name" value="Tscrpt_reg_Rrf2"/>
</dbReference>
<dbReference type="Proteomes" id="UP000006250">
    <property type="component" value="Unassembled WGS sequence"/>
</dbReference>
<dbReference type="PROSITE" id="PS51197">
    <property type="entry name" value="HTH_RRF2_2"/>
    <property type="match status" value="1"/>
</dbReference>